<evidence type="ECO:0008006" key="2">
    <source>
        <dbReference type="Google" id="ProtNLM"/>
    </source>
</evidence>
<protein>
    <recommendedName>
        <fullName evidence="2">PIN domain-containing protein</fullName>
    </recommendedName>
</protein>
<sequence>MLDAPETFLLIDLNTLFACKPYEWLEFSPMGRCFVPEAVHQELEAWAGHRSDTAESKIAREYCRLMLEGDWYLARSPIPADTQRPFTRRARLAIDVRNSAESLAQSSPRQLVVVVSNDRALLQQLHALRLDNLTGVPVSTFLTWSRTKRQPPVVIQHVRSMQSHSLQVLSAGNHRHLRPFLTSNYPKFSSQPMYHSTWRDRVLPLLPLILILSGLTLGWCFAQPFIQQLPSTSEQNQ</sequence>
<evidence type="ECO:0000313" key="1">
    <source>
        <dbReference type="EMBL" id="WNZ45457.1"/>
    </source>
</evidence>
<gene>
    <name evidence="1" type="ORF">Q2T42_27070</name>
</gene>
<dbReference type="RefSeq" id="WP_316427099.1">
    <property type="nucleotide sequence ID" value="NZ_CP130144.1"/>
</dbReference>
<dbReference type="EMBL" id="CP130144">
    <property type="protein sequence ID" value="WNZ45457.1"/>
    <property type="molecule type" value="Genomic_DNA"/>
</dbReference>
<proteinExistence type="predicted"/>
<accession>A0AA97AP51</accession>
<name>A0AA97AP51_LEPBY</name>
<reference evidence="1" key="1">
    <citation type="journal article" date="2023" name="Plants (Basel)">
        <title>Genomic Analysis of Leptolyngbya boryana CZ1 Reveals Efficient Carbon Fixation Modules.</title>
        <authorList>
            <person name="Bai X."/>
            <person name="Wang H."/>
            <person name="Cheng W."/>
            <person name="Wang J."/>
            <person name="Ma M."/>
            <person name="Hu H."/>
            <person name="Song Z."/>
            <person name="Ma H."/>
            <person name="Fan Y."/>
            <person name="Du C."/>
            <person name="Xu J."/>
        </authorList>
    </citation>
    <scope>NUCLEOTIDE SEQUENCE</scope>
    <source>
        <strain evidence="1">CZ1</strain>
    </source>
</reference>
<reference evidence="1" key="2">
    <citation type="submission" date="2023-07" db="EMBL/GenBank/DDBJ databases">
        <authorList>
            <person name="Bai X.-H."/>
            <person name="Wang H.-H."/>
            <person name="Wang J."/>
            <person name="Ma M.-Y."/>
            <person name="Hu H.-H."/>
            <person name="Song Z.-L."/>
            <person name="Ma H.-G."/>
            <person name="Fan Y."/>
            <person name="Du C.-Y."/>
            <person name="Xu J.-C."/>
        </authorList>
    </citation>
    <scope>NUCLEOTIDE SEQUENCE</scope>
    <source>
        <strain evidence="1">CZ1</strain>
    </source>
</reference>
<dbReference type="AlphaFoldDB" id="A0AA97AP51"/>
<organism evidence="1">
    <name type="scientific">Leptolyngbya boryana CZ1</name>
    <dbReference type="NCBI Taxonomy" id="3060204"/>
    <lineage>
        <taxon>Bacteria</taxon>
        <taxon>Bacillati</taxon>
        <taxon>Cyanobacteriota</taxon>
        <taxon>Cyanophyceae</taxon>
        <taxon>Leptolyngbyales</taxon>
        <taxon>Leptolyngbyaceae</taxon>
        <taxon>Leptolyngbya group</taxon>
        <taxon>Leptolyngbya</taxon>
    </lineage>
</organism>